<dbReference type="Gene3D" id="3.20.20.450">
    <property type="entry name" value="EAL domain"/>
    <property type="match status" value="1"/>
</dbReference>
<dbReference type="PANTHER" id="PTHR33121:SF70">
    <property type="entry name" value="SIGNALING PROTEIN YKOW"/>
    <property type="match status" value="1"/>
</dbReference>
<feature type="domain" description="EAL" evidence="1">
    <location>
        <begin position="1"/>
        <end position="164"/>
    </location>
</feature>
<dbReference type="EMBL" id="RBTE01000089">
    <property type="protein sequence ID" value="RMT34025.1"/>
    <property type="molecule type" value="Genomic_DNA"/>
</dbReference>
<name>A0A3M5KF29_PSESS</name>
<dbReference type="GO" id="GO:0071111">
    <property type="term" value="F:cyclic-guanylate-specific phosphodiesterase activity"/>
    <property type="evidence" value="ECO:0007669"/>
    <property type="project" value="InterPro"/>
</dbReference>
<dbReference type="InterPro" id="IPR050706">
    <property type="entry name" value="Cyclic-di-GMP_PDE-like"/>
</dbReference>
<evidence type="ECO:0000259" key="1">
    <source>
        <dbReference type="PROSITE" id="PS50883"/>
    </source>
</evidence>
<organism evidence="2 3">
    <name type="scientific">Pseudomonas savastanoi</name>
    <name type="common">Pseudomonas syringae pv. savastanoi</name>
    <dbReference type="NCBI Taxonomy" id="29438"/>
    <lineage>
        <taxon>Bacteria</taxon>
        <taxon>Pseudomonadati</taxon>
        <taxon>Pseudomonadota</taxon>
        <taxon>Gammaproteobacteria</taxon>
        <taxon>Pseudomonadales</taxon>
        <taxon>Pseudomonadaceae</taxon>
        <taxon>Pseudomonas</taxon>
    </lineage>
</organism>
<proteinExistence type="predicted"/>
<dbReference type="PANTHER" id="PTHR33121">
    <property type="entry name" value="CYCLIC DI-GMP PHOSPHODIESTERASE PDEF"/>
    <property type="match status" value="1"/>
</dbReference>
<dbReference type="SMART" id="SM00052">
    <property type="entry name" value="EAL"/>
    <property type="match status" value="1"/>
</dbReference>
<sequence length="178" mass="19621">MSVNLAGAQLRQTNLVEHIEQLLADNGLEPGCLQLEITENFIMSQTQEALAVLHKLKKLGVQLAIDDFGTGYSSLSYLKRLPLDILKIDQSFVRGLPEDTHDAAIVRAIIALGRSMQLTVIAEGVENSEQQQFLTREGCEQIQGYIISLPLQPEEFSARFLLMNLSDVSDSTAAKPPL</sequence>
<reference evidence="2 3" key="1">
    <citation type="submission" date="2018-08" db="EMBL/GenBank/DDBJ databases">
        <title>Recombination of ecologically and evolutionarily significant loci maintains genetic cohesion in the Pseudomonas syringae species complex.</title>
        <authorList>
            <person name="Dillon M."/>
            <person name="Thakur S."/>
            <person name="Almeida R.N.D."/>
            <person name="Weir B.S."/>
            <person name="Guttman D.S."/>
        </authorList>
    </citation>
    <scope>NUCLEOTIDE SEQUENCE [LARGE SCALE GENOMIC DNA]</scope>
    <source>
        <strain evidence="2 3">ICMP 13684</strain>
    </source>
</reference>
<dbReference type="AlphaFoldDB" id="A0A3M5KF29"/>
<accession>A0A3M5KF29</accession>
<comment type="caution">
    <text evidence="2">The sequence shown here is derived from an EMBL/GenBank/DDBJ whole genome shotgun (WGS) entry which is preliminary data.</text>
</comment>
<dbReference type="SUPFAM" id="SSF141868">
    <property type="entry name" value="EAL domain-like"/>
    <property type="match status" value="1"/>
</dbReference>
<dbReference type="PROSITE" id="PS50883">
    <property type="entry name" value="EAL"/>
    <property type="match status" value="1"/>
</dbReference>
<dbReference type="InterPro" id="IPR035919">
    <property type="entry name" value="EAL_sf"/>
</dbReference>
<protein>
    <submittedName>
        <fullName evidence="2">Sensory box/GGDEF domain/EAL domain-containing protein</fullName>
    </submittedName>
</protein>
<evidence type="ECO:0000313" key="2">
    <source>
        <dbReference type="EMBL" id="RMT34025.1"/>
    </source>
</evidence>
<evidence type="ECO:0000313" key="3">
    <source>
        <dbReference type="Proteomes" id="UP000278180"/>
    </source>
</evidence>
<dbReference type="Proteomes" id="UP000278180">
    <property type="component" value="Unassembled WGS sequence"/>
</dbReference>
<dbReference type="Pfam" id="PF00563">
    <property type="entry name" value="EAL"/>
    <property type="match status" value="1"/>
</dbReference>
<dbReference type="CDD" id="cd01948">
    <property type="entry name" value="EAL"/>
    <property type="match status" value="1"/>
</dbReference>
<dbReference type="InterPro" id="IPR001633">
    <property type="entry name" value="EAL_dom"/>
</dbReference>
<gene>
    <name evidence="2" type="ORF">ALP51_01595</name>
</gene>